<proteinExistence type="inferred from homology"/>
<evidence type="ECO:0000256" key="2">
    <source>
        <dbReference type="ARBA" id="ARBA00008791"/>
    </source>
</evidence>
<dbReference type="Gene3D" id="3.40.50.12370">
    <property type="match status" value="1"/>
</dbReference>
<dbReference type="InterPro" id="IPR006015">
    <property type="entry name" value="Universal_stress_UspA"/>
</dbReference>
<dbReference type="RefSeq" id="WP_386021506.1">
    <property type="nucleotide sequence ID" value="NZ_JBHUHX010000001.1"/>
</dbReference>
<dbReference type="InterPro" id="IPR006016">
    <property type="entry name" value="UspA"/>
</dbReference>
<feature type="domain" description="UspA" evidence="5">
    <location>
        <begin position="29"/>
        <end position="167"/>
    </location>
</feature>
<evidence type="ECO:0000313" key="6">
    <source>
        <dbReference type="EMBL" id="MFD2110267.1"/>
    </source>
</evidence>
<organism evidence="6 7">
    <name type="scientific">Thiorhodococcus fuscus</name>
    <dbReference type="NCBI Taxonomy" id="527200"/>
    <lineage>
        <taxon>Bacteria</taxon>
        <taxon>Pseudomonadati</taxon>
        <taxon>Pseudomonadota</taxon>
        <taxon>Gammaproteobacteria</taxon>
        <taxon>Chromatiales</taxon>
        <taxon>Chromatiaceae</taxon>
        <taxon>Thiorhodococcus</taxon>
    </lineage>
</organism>
<dbReference type="Proteomes" id="UP001597337">
    <property type="component" value="Unassembled WGS sequence"/>
</dbReference>
<evidence type="ECO:0000256" key="4">
    <source>
        <dbReference type="ARBA" id="ARBA00037131"/>
    </source>
</evidence>
<gene>
    <name evidence="6" type="ORF">ACFSJC_00250</name>
</gene>
<reference evidence="7" key="1">
    <citation type="journal article" date="2019" name="Int. J. Syst. Evol. Microbiol.">
        <title>The Global Catalogue of Microorganisms (GCM) 10K type strain sequencing project: providing services to taxonomists for standard genome sequencing and annotation.</title>
        <authorList>
            <consortium name="The Broad Institute Genomics Platform"/>
            <consortium name="The Broad Institute Genome Sequencing Center for Infectious Disease"/>
            <person name="Wu L."/>
            <person name="Ma J."/>
        </authorList>
    </citation>
    <scope>NUCLEOTIDE SEQUENCE [LARGE SCALE GENOMIC DNA]</scope>
    <source>
        <strain evidence="7">KACC 12597</strain>
    </source>
</reference>
<name>A0ABW4Y3M4_9GAMM</name>
<comment type="subcellular location">
    <subcellularLocation>
        <location evidence="1">Cytoplasm</location>
    </subcellularLocation>
</comment>
<feature type="domain" description="UspA" evidence="5">
    <location>
        <begin position="174"/>
        <end position="339"/>
    </location>
</feature>
<accession>A0ABW4Y3M4</accession>
<dbReference type="PANTHER" id="PTHR47892:SF1">
    <property type="entry name" value="UNIVERSAL STRESS PROTEIN E"/>
    <property type="match status" value="1"/>
</dbReference>
<evidence type="ECO:0000256" key="1">
    <source>
        <dbReference type="ARBA" id="ARBA00004496"/>
    </source>
</evidence>
<comment type="similarity">
    <text evidence="2">Belongs to the universal stress protein A family.</text>
</comment>
<dbReference type="Pfam" id="PF00582">
    <property type="entry name" value="Usp"/>
    <property type="match status" value="2"/>
</dbReference>
<evidence type="ECO:0000256" key="3">
    <source>
        <dbReference type="ARBA" id="ARBA00022490"/>
    </source>
</evidence>
<dbReference type="EMBL" id="JBHUHX010000001">
    <property type="protein sequence ID" value="MFD2110267.1"/>
    <property type="molecule type" value="Genomic_DNA"/>
</dbReference>
<evidence type="ECO:0000313" key="7">
    <source>
        <dbReference type="Proteomes" id="UP001597337"/>
    </source>
</evidence>
<evidence type="ECO:0000259" key="5">
    <source>
        <dbReference type="Pfam" id="PF00582"/>
    </source>
</evidence>
<keyword evidence="7" id="KW-1185">Reference proteome</keyword>
<dbReference type="PRINTS" id="PR01438">
    <property type="entry name" value="UNVRSLSTRESS"/>
</dbReference>
<dbReference type="PANTHER" id="PTHR47892">
    <property type="entry name" value="UNIVERSAL STRESS PROTEIN E"/>
    <property type="match status" value="1"/>
</dbReference>
<keyword evidence="3" id="KW-0963">Cytoplasm</keyword>
<protein>
    <submittedName>
        <fullName evidence="6">Universal stress protein</fullName>
    </submittedName>
</protein>
<sequence length="351" mass="38347">MPTLRNPAIGARTKHWLARRENKPTMNTFNHILYVMDPESNDAWAIRRVRTFAEESQAALTFLLVLDLAPASASAANESDPEPLIQEIRRQCAARTQEVLADSGGSAGIRFEVRFGRLHVEVIRQAMSGGHDLVVKASEDPDPKGRPLGSRDMHLLRKCPQPVWLLRKDGPERYRTLLVAIDPVPADEDPEGHALNREILSRASALALADLAELHLVHAWDAPAAGLLRHWNASAWALNPIADEVRYIEDLRSQHQLRLSGVLGDLREILGPETFEYLAVRSHLARGAAAQIIPALATELGADIIVMGTLGRSGIPGLLIGNTAETIANRCDCALMAIKPPGFEPPAGLLP</sequence>
<dbReference type="SUPFAM" id="SSF52402">
    <property type="entry name" value="Adenine nucleotide alpha hydrolases-like"/>
    <property type="match status" value="2"/>
</dbReference>
<comment type="function">
    <text evidence="4">Required for resistance to DNA-damaging agents.</text>
</comment>
<comment type="caution">
    <text evidence="6">The sequence shown here is derived from an EMBL/GenBank/DDBJ whole genome shotgun (WGS) entry which is preliminary data.</text>
</comment>